<keyword evidence="1" id="KW-0479">Metal-binding</keyword>
<keyword evidence="1" id="KW-0862">Zinc</keyword>
<name>A0A8H8DMB5_9FUNG</name>
<comment type="caution">
    <text evidence="3">The sequence shown here is derived from an EMBL/GenBank/DDBJ whole genome shotgun (WGS) entry which is preliminary data.</text>
</comment>
<evidence type="ECO:0000313" key="3">
    <source>
        <dbReference type="EMBL" id="KAG5463566.1"/>
    </source>
</evidence>
<organism evidence="3 4">
    <name type="scientific">Olpidium bornovanus</name>
    <dbReference type="NCBI Taxonomy" id="278681"/>
    <lineage>
        <taxon>Eukaryota</taxon>
        <taxon>Fungi</taxon>
        <taxon>Fungi incertae sedis</taxon>
        <taxon>Olpidiomycota</taxon>
        <taxon>Olpidiomycotina</taxon>
        <taxon>Olpidiomycetes</taxon>
        <taxon>Olpidiales</taxon>
        <taxon>Olpidiaceae</taxon>
        <taxon>Olpidium</taxon>
    </lineage>
</organism>
<dbReference type="EMBL" id="JAEFCI010000413">
    <property type="protein sequence ID" value="KAG5463566.1"/>
    <property type="molecule type" value="Genomic_DNA"/>
</dbReference>
<dbReference type="GO" id="GO:0046872">
    <property type="term" value="F:metal ion binding"/>
    <property type="evidence" value="ECO:0007669"/>
    <property type="project" value="UniProtKB-KW"/>
</dbReference>
<dbReference type="EC" id="3.4.-.-" evidence="1"/>
<evidence type="ECO:0000256" key="1">
    <source>
        <dbReference type="RuleBase" id="RU361240"/>
    </source>
</evidence>
<dbReference type="Pfam" id="PF04389">
    <property type="entry name" value="Peptidase_M28"/>
    <property type="match status" value="1"/>
</dbReference>
<dbReference type="InterPro" id="IPR007484">
    <property type="entry name" value="Peptidase_M28"/>
</dbReference>
<keyword evidence="1" id="KW-0378">Hydrolase</keyword>
<accession>A0A8H8DMB5</accession>
<dbReference type="Gene3D" id="3.40.630.10">
    <property type="entry name" value="Zn peptidases"/>
    <property type="match status" value="1"/>
</dbReference>
<dbReference type="SUPFAM" id="SSF53187">
    <property type="entry name" value="Zn-dependent exopeptidases"/>
    <property type="match status" value="1"/>
</dbReference>
<gene>
    <name evidence="3" type="ORF">BJ554DRAFT_6435</name>
</gene>
<dbReference type="OrthoDB" id="10013407at2759"/>
<dbReference type="GO" id="GO:0008233">
    <property type="term" value="F:peptidase activity"/>
    <property type="evidence" value="ECO:0007669"/>
    <property type="project" value="UniProtKB-KW"/>
</dbReference>
<dbReference type="AlphaFoldDB" id="A0A8H8DMB5"/>
<dbReference type="GO" id="GO:0006508">
    <property type="term" value="P:proteolysis"/>
    <property type="evidence" value="ECO:0007669"/>
    <property type="project" value="UniProtKB-KW"/>
</dbReference>
<protein>
    <recommendedName>
        <fullName evidence="1">Peptide hydrolase</fullName>
        <ecNumber evidence="1">3.4.-.-</ecNumber>
    </recommendedName>
</protein>
<comment type="similarity">
    <text evidence="1">Belongs to the peptidase M28 family.</text>
</comment>
<evidence type="ECO:0000313" key="4">
    <source>
        <dbReference type="Proteomes" id="UP000673691"/>
    </source>
</evidence>
<proteinExistence type="inferred from homology"/>
<dbReference type="Proteomes" id="UP000673691">
    <property type="component" value="Unassembled WGS sequence"/>
</dbReference>
<keyword evidence="1" id="KW-0645">Protease</keyword>
<sequence>MFEAGFAGPGTKFAYEDMYGGSDFLPFLNAGVPAGGVLTGAGEIKTGEERTEFGGLANAPLDPCYHLDCDTVENVSREALAMMSTAAAHGVGTLLNVDDLDAFLNGQG</sequence>
<reference evidence="3 4" key="1">
    <citation type="journal article" name="Sci. Rep.">
        <title>Genome-scale phylogenetic analyses confirm Olpidium as the closest living zoosporic fungus to the non-flagellated, terrestrial fungi.</title>
        <authorList>
            <person name="Chang Y."/>
            <person name="Rochon D."/>
            <person name="Sekimoto S."/>
            <person name="Wang Y."/>
            <person name="Chovatia M."/>
            <person name="Sandor L."/>
            <person name="Salamov A."/>
            <person name="Grigoriev I.V."/>
            <person name="Stajich J.E."/>
            <person name="Spatafora J.W."/>
        </authorList>
    </citation>
    <scope>NUCLEOTIDE SEQUENCE [LARGE SCALE GENOMIC DNA]</scope>
    <source>
        <strain evidence="3">S191</strain>
    </source>
</reference>
<evidence type="ECO:0000259" key="2">
    <source>
        <dbReference type="Pfam" id="PF04389"/>
    </source>
</evidence>
<feature type="domain" description="Peptidase M28" evidence="2">
    <location>
        <begin position="14"/>
        <end position="88"/>
    </location>
</feature>
<keyword evidence="4" id="KW-1185">Reference proteome</keyword>